<keyword evidence="2" id="KW-1185">Reference proteome</keyword>
<accession>A0ACB9TC59</accession>
<proteinExistence type="predicted"/>
<dbReference type="EMBL" id="CM043017">
    <property type="protein sequence ID" value="KAI4464383.1"/>
    <property type="molecule type" value="Genomic_DNA"/>
</dbReference>
<organism evidence="1 2">
    <name type="scientific">Holotrichia oblita</name>
    <name type="common">Chafer beetle</name>
    <dbReference type="NCBI Taxonomy" id="644536"/>
    <lineage>
        <taxon>Eukaryota</taxon>
        <taxon>Metazoa</taxon>
        <taxon>Ecdysozoa</taxon>
        <taxon>Arthropoda</taxon>
        <taxon>Hexapoda</taxon>
        <taxon>Insecta</taxon>
        <taxon>Pterygota</taxon>
        <taxon>Neoptera</taxon>
        <taxon>Endopterygota</taxon>
        <taxon>Coleoptera</taxon>
        <taxon>Polyphaga</taxon>
        <taxon>Scarabaeiformia</taxon>
        <taxon>Scarabaeidae</taxon>
        <taxon>Melolonthinae</taxon>
        <taxon>Holotrichia</taxon>
    </lineage>
</organism>
<name>A0ACB9TC59_HOLOL</name>
<evidence type="ECO:0000313" key="2">
    <source>
        <dbReference type="Proteomes" id="UP001056778"/>
    </source>
</evidence>
<sequence>MSLKVFSLILLATAVSAGYLNYGGLNSRLSPYNYNNYGLATSHANSNLQSYGGYKYGGYNGYDNLGHNSDHGYLNAYPRYSFNYGVDDAITGDEKSQSEERDGDRVSGRYSLREADGTIRSVEYQANDRDGFNAVVSRVLISTLLVATAYAGYLNSYGNYIGGGATSNVNSQLSSYGGGVGGYGGYDGGYDKGDSYAYPKYNFNYGVDDPHTGDSKSQQEERDGDVVKGYYTVKEADGTTRTVQYQADKQNGFNAVVSRSGQASHPASYGGHGKY</sequence>
<evidence type="ECO:0000313" key="1">
    <source>
        <dbReference type="EMBL" id="KAI4464383.1"/>
    </source>
</evidence>
<gene>
    <name evidence="1" type="ORF">MML48_3g00007922</name>
</gene>
<comment type="caution">
    <text evidence="1">The sequence shown here is derived from an EMBL/GenBank/DDBJ whole genome shotgun (WGS) entry which is preliminary data.</text>
</comment>
<protein>
    <submittedName>
        <fullName evidence="1">Structural contituent of cuticle</fullName>
    </submittedName>
</protein>
<reference evidence="1" key="1">
    <citation type="submission" date="2022-04" db="EMBL/GenBank/DDBJ databases">
        <title>Chromosome-scale genome assembly of Holotrichia oblita Faldermann.</title>
        <authorList>
            <person name="Rongchong L."/>
        </authorList>
    </citation>
    <scope>NUCLEOTIDE SEQUENCE</scope>
    <source>
        <strain evidence="1">81SQS9</strain>
    </source>
</reference>
<dbReference type="Proteomes" id="UP001056778">
    <property type="component" value="Chromosome 3"/>
</dbReference>